<dbReference type="CDD" id="cd19980">
    <property type="entry name" value="PBP1_ABC_ligand_binding-like"/>
    <property type="match status" value="1"/>
</dbReference>
<evidence type="ECO:0000313" key="7">
    <source>
        <dbReference type="EMBL" id="MDN3592236.1"/>
    </source>
</evidence>
<dbReference type="Pfam" id="PF13458">
    <property type="entry name" value="Peripla_BP_6"/>
    <property type="match status" value="1"/>
</dbReference>
<reference evidence="8" key="1">
    <citation type="journal article" date="2019" name="Int. J. Syst. Evol. Microbiol.">
        <title>The Global Catalogue of Microorganisms (GCM) 10K type strain sequencing project: providing services to taxonomists for standard genome sequencing and annotation.</title>
        <authorList>
            <consortium name="The Broad Institute Genomics Platform"/>
            <consortium name="The Broad Institute Genome Sequencing Center for Infectious Disease"/>
            <person name="Wu L."/>
            <person name="Ma J."/>
        </authorList>
    </citation>
    <scope>NUCLEOTIDE SEQUENCE [LARGE SCALE GENOMIC DNA]</scope>
    <source>
        <strain evidence="8">CECT 7069</strain>
    </source>
</reference>
<evidence type="ECO:0000256" key="3">
    <source>
        <dbReference type="ARBA" id="ARBA00022729"/>
    </source>
</evidence>
<dbReference type="RefSeq" id="WP_238226660.1">
    <property type="nucleotide sequence ID" value="NZ_BPQD01000020.1"/>
</dbReference>
<protein>
    <submittedName>
        <fullName evidence="7">ABC transporter substrate-binding protein</fullName>
    </submittedName>
</protein>
<accession>A0ABT8BLM6</accession>
<proteinExistence type="inferred from homology"/>
<keyword evidence="2" id="KW-0813">Transport</keyword>
<evidence type="ECO:0000256" key="1">
    <source>
        <dbReference type="ARBA" id="ARBA00010062"/>
    </source>
</evidence>
<evidence type="ECO:0000256" key="5">
    <source>
        <dbReference type="SAM" id="SignalP"/>
    </source>
</evidence>
<feature type="signal peptide" evidence="5">
    <location>
        <begin position="1"/>
        <end position="24"/>
    </location>
</feature>
<keyword evidence="4" id="KW-0029">Amino-acid transport</keyword>
<dbReference type="PANTHER" id="PTHR30483">
    <property type="entry name" value="LEUCINE-SPECIFIC-BINDING PROTEIN"/>
    <property type="match status" value="1"/>
</dbReference>
<dbReference type="InterPro" id="IPR028081">
    <property type="entry name" value="Leu-bd"/>
</dbReference>
<evidence type="ECO:0000256" key="4">
    <source>
        <dbReference type="ARBA" id="ARBA00022970"/>
    </source>
</evidence>
<organism evidence="7 8">
    <name type="scientific">Methylobacterium adhaesivum</name>
    <dbReference type="NCBI Taxonomy" id="333297"/>
    <lineage>
        <taxon>Bacteria</taxon>
        <taxon>Pseudomonadati</taxon>
        <taxon>Pseudomonadota</taxon>
        <taxon>Alphaproteobacteria</taxon>
        <taxon>Hyphomicrobiales</taxon>
        <taxon>Methylobacteriaceae</taxon>
        <taxon>Methylobacterium</taxon>
    </lineage>
</organism>
<name>A0ABT8BLM6_9HYPH</name>
<feature type="chain" id="PRO_5046194296" evidence="5">
    <location>
        <begin position="25"/>
        <end position="384"/>
    </location>
</feature>
<dbReference type="SUPFAM" id="SSF53822">
    <property type="entry name" value="Periplasmic binding protein-like I"/>
    <property type="match status" value="1"/>
</dbReference>
<evidence type="ECO:0000259" key="6">
    <source>
        <dbReference type="Pfam" id="PF13458"/>
    </source>
</evidence>
<evidence type="ECO:0000256" key="2">
    <source>
        <dbReference type="ARBA" id="ARBA00022448"/>
    </source>
</evidence>
<comment type="similarity">
    <text evidence="1">Belongs to the leucine-binding protein family.</text>
</comment>
<dbReference type="InterPro" id="IPR000709">
    <property type="entry name" value="Leu_Ile_Val-bd"/>
</dbReference>
<keyword evidence="8" id="KW-1185">Reference proteome</keyword>
<dbReference type="PRINTS" id="PR00337">
    <property type="entry name" value="LEUILEVALBP"/>
</dbReference>
<dbReference type="InterPro" id="IPR051010">
    <property type="entry name" value="BCAA_transport"/>
</dbReference>
<comment type="caution">
    <text evidence="7">The sequence shown here is derived from an EMBL/GenBank/DDBJ whole genome shotgun (WGS) entry which is preliminary data.</text>
</comment>
<gene>
    <name evidence="7" type="ORF">QWZ12_16705</name>
</gene>
<dbReference type="InterPro" id="IPR028082">
    <property type="entry name" value="Peripla_BP_I"/>
</dbReference>
<sequence>MTRSLTRLPALTVAFMLLSGVAQAQTIRIGVNEPLTGPFAASGTYVVNGAKIAADEINARGGVLGKKLELVIEDNKSNPTEAAAVAEKLITSDKTPVLMGAWGSSLTLAVMPKLADYETAMLVETSSSGKITTSGNPFVFRISPPSALEAEAFSPMVEKLGLKKVDFLAINNDWGRGAAADFGKMLKGKGVTVGLVETMDQGAQDMSAQLSKLKGSDADTLMITAAVDQLTLLFKQMAALGLKKRIITTGGSQNPDQIIAQAGTAAEGTMHLTTFLPWYPEKTPNPAATAYFIGEWKKRGFDFAGVTESFRGYDGIRAIAAAIEKGGAADAASIRKGFWSVDFTGLNGPIRFAKAGPSGSESGQSKPDVYLVKIEAGKIVVPTL</sequence>
<dbReference type="Proteomes" id="UP001224644">
    <property type="component" value="Unassembled WGS sequence"/>
</dbReference>
<evidence type="ECO:0000313" key="8">
    <source>
        <dbReference type="Proteomes" id="UP001224644"/>
    </source>
</evidence>
<dbReference type="EMBL" id="JAUFPX010000017">
    <property type="protein sequence ID" value="MDN3592236.1"/>
    <property type="molecule type" value="Genomic_DNA"/>
</dbReference>
<feature type="domain" description="Leucine-binding protein" evidence="6">
    <location>
        <begin position="26"/>
        <end position="376"/>
    </location>
</feature>
<dbReference type="Gene3D" id="3.40.50.2300">
    <property type="match status" value="2"/>
</dbReference>
<keyword evidence="3 5" id="KW-0732">Signal</keyword>
<dbReference type="PANTHER" id="PTHR30483:SF6">
    <property type="entry name" value="PERIPLASMIC BINDING PROTEIN OF ABC TRANSPORTER FOR NATURAL AMINO ACIDS"/>
    <property type="match status" value="1"/>
</dbReference>